<sequence length="317" mass="36647">MEQITKNFNNEGNDVANDSQVDSESLNDVKCDVCPTTSVQCQIDSFSIGDFIRCSTKSSHFSGELIINDVTNGILLLEEYLNNGKSTLHFVKKCGLLTIEKIFPSQKMQKRRSSNLIKHNNSLYTIDEIERTESVLESDYFIKDEQAKRTFLELKRIGEGAHGDIWEFLQFLVNFSIFRNPFWGVEEPLNFSLLMPLLLIYNWRKFITNFILRFDDVIWDGSNILGYFKNFSDFFQIYFLVLKCIRVFHPYDFKSIEIIDSRSSSLEAFTRVQKILEMRRDCRTIPSLLSLNFSLMDVCAPGTSQQLTTEASQGENA</sequence>
<evidence type="ECO:0000313" key="1">
    <source>
        <dbReference type="EMBL" id="CAK5088411.1"/>
    </source>
</evidence>
<keyword evidence="2" id="KW-1185">Reference proteome</keyword>
<organism evidence="1 2">
    <name type="scientific">Meloidogyne enterolobii</name>
    <name type="common">Root-knot nematode worm</name>
    <name type="synonym">Meloidogyne mayaguensis</name>
    <dbReference type="NCBI Taxonomy" id="390850"/>
    <lineage>
        <taxon>Eukaryota</taxon>
        <taxon>Metazoa</taxon>
        <taxon>Ecdysozoa</taxon>
        <taxon>Nematoda</taxon>
        <taxon>Chromadorea</taxon>
        <taxon>Rhabditida</taxon>
        <taxon>Tylenchina</taxon>
        <taxon>Tylenchomorpha</taxon>
        <taxon>Tylenchoidea</taxon>
        <taxon>Meloidogynidae</taxon>
        <taxon>Meloidogyninae</taxon>
        <taxon>Meloidogyne</taxon>
    </lineage>
</organism>
<name>A0ACB1ADI5_MELEN</name>
<comment type="caution">
    <text evidence="1">The sequence shown here is derived from an EMBL/GenBank/DDBJ whole genome shotgun (WGS) entry which is preliminary data.</text>
</comment>
<gene>
    <name evidence="1" type="ORF">MENTE1834_LOCUS36061</name>
</gene>
<accession>A0ACB1ADI5</accession>
<dbReference type="Proteomes" id="UP001497535">
    <property type="component" value="Unassembled WGS sequence"/>
</dbReference>
<evidence type="ECO:0000313" key="2">
    <source>
        <dbReference type="Proteomes" id="UP001497535"/>
    </source>
</evidence>
<protein>
    <submittedName>
        <fullName evidence="1">Uncharacterized protein</fullName>
    </submittedName>
</protein>
<reference evidence="1" key="1">
    <citation type="submission" date="2023-11" db="EMBL/GenBank/DDBJ databases">
        <authorList>
            <person name="Poullet M."/>
        </authorList>
    </citation>
    <scope>NUCLEOTIDE SEQUENCE</scope>
    <source>
        <strain evidence="1">E1834</strain>
    </source>
</reference>
<proteinExistence type="predicted"/>
<dbReference type="EMBL" id="CAVMJV010000071">
    <property type="protein sequence ID" value="CAK5088411.1"/>
    <property type="molecule type" value="Genomic_DNA"/>
</dbReference>